<dbReference type="Proteomes" id="UP000019849">
    <property type="component" value="Unassembled WGS sequence"/>
</dbReference>
<dbReference type="AlphaFoldDB" id="A0A011U0V9"/>
<feature type="region of interest" description="Disordered" evidence="1">
    <location>
        <begin position="14"/>
        <end position="65"/>
    </location>
</feature>
<organism evidence="2 3">
    <name type="scientific">Aquamicrobium defluvii</name>
    <dbReference type="NCBI Taxonomy" id="69279"/>
    <lineage>
        <taxon>Bacteria</taxon>
        <taxon>Pseudomonadati</taxon>
        <taxon>Pseudomonadota</taxon>
        <taxon>Alphaproteobacteria</taxon>
        <taxon>Hyphomicrobiales</taxon>
        <taxon>Phyllobacteriaceae</taxon>
        <taxon>Aquamicrobium</taxon>
    </lineage>
</organism>
<sequence>MTDAWVIASVCPERSRFSSRKPDTRRLRSSGDSPPCGAAAGSDTHAASSAGSSSASLRPAQLPKS</sequence>
<reference evidence="2 3" key="1">
    <citation type="submission" date="2014-02" db="EMBL/GenBank/DDBJ databases">
        <title>Aquamicrobium defluvii Genome sequencing.</title>
        <authorList>
            <person name="Wang X."/>
        </authorList>
    </citation>
    <scope>NUCLEOTIDE SEQUENCE [LARGE SCALE GENOMIC DNA]</scope>
    <source>
        <strain evidence="2 3">W13Z1</strain>
    </source>
</reference>
<feature type="compositionally biased region" description="Low complexity" evidence="1">
    <location>
        <begin position="37"/>
        <end position="56"/>
    </location>
</feature>
<feature type="compositionally biased region" description="Basic and acidic residues" evidence="1">
    <location>
        <begin position="14"/>
        <end position="26"/>
    </location>
</feature>
<dbReference type="HOGENOM" id="CLU_2840149_0_0_5"/>
<evidence type="ECO:0000256" key="1">
    <source>
        <dbReference type="SAM" id="MobiDB-lite"/>
    </source>
</evidence>
<accession>A0A011U0V9</accession>
<gene>
    <name evidence="2" type="ORF">BG36_07625</name>
</gene>
<protein>
    <submittedName>
        <fullName evidence="2">Uncharacterized protein</fullName>
    </submittedName>
</protein>
<dbReference type="EMBL" id="JENY01000002">
    <property type="protein sequence ID" value="EXL10027.1"/>
    <property type="molecule type" value="Genomic_DNA"/>
</dbReference>
<evidence type="ECO:0000313" key="2">
    <source>
        <dbReference type="EMBL" id="EXL10027.1"/>
    </source>
</evidence>
<proteinExistence type="predicted"/>
<evidence type="ECO:0000313" key="3">
    <source>
        <dbReference type="Proteomes" id="UP000019849"/>
    </source>
</evidence>
<comment type="caution">
    <text evidence="2">The sequence shown here is derived from an EMBL/GenBank/DDBJ whole genome shotgun (WGS) entry which is preliminary data.</text>
</comment>
<name>A0A011U0V9_9HYPH</name>
<dbReference type="STRING" id="69279.BG36_07625"/>